<reference evidence="3" key="1">
    <citation type="submission" date="2013-01" db="EMBL/GenBank/DDBJ databases">
        <title>Draft Genome Sequence of a Mulberry Tree, Morus notabilis C.K. Schneid.</title>
        <authorList>
            <person name="He N."/>
            <person name="Zhao S."/>
        </authorList>
    </citation>
    <scope>NUCLEOTIDE SEQUENCE</scope>
</reference>
<dbReference type="Proteomes" id="UP000030645">
    <property type="component" value="Unassembled WGS sequence"/>
</dbReference>
<dbReference type="EMBL" id="KE346338">
    <property type="protein sequence ID" value="EXC33393.1"/>
    <property type="molecule type" value="Genomic_DNA"/>
</dbReference>
<evidence type="ECO:0000313" key="3">
    <source>
        <dbReference type="Proteomes" id="UP000030645"/>
    </source>
</evidence>
<accession>W9SAN8</accession>
<sequence length="55" mass="5810">MAGESTHPDSKASSHMPSSSSAVSHCKSRWQQPTSAAAAELSPNLARFRVDIGNK</sequence>
<protein>
    <submittedName>
        <fullName evidence="2">Uncharacterized protein</fullName>
    </submittedName>
</protein>
<keyword evidence="3" id="KW-1185">Reference proteome</keyword>
<evidence type="ECO:0000313" key="2">
    <source>
        <dbReference type="EMBL" id="EXC33393.1"/>
    </source>
</evidence>
<organism evidence="2 3">
    <name type="scientific">Morus notabilis</name>
    <dbReference type="NCBI Taxonomy" id="981085"/>
    <lineage>
        <taxon>Eukaryota</taxon>
        <taxon>Viridiplantae</taxon>
        <taxon>Streptophyta</taxon>
        <taxon>Embryophyta</taxon>
        <taxon>Tracheophyta</taxon>
        <taxon>Spermatophyta</taxon>
        <taxon>Magnoliopsida</taxon>
        <taxon>eudicotyledons</taxon>
        <taxon>Gunneridae</taxon>
        <taxon>Pentapetalae</taxon>
        <taxon>rosids</taxon>
        <taxon>fabids</taxon>
        <taxon>Rosales</taxon>
        <taxon>Moraceae</taxon>
        <taxon>Moreae</taxon>
        <taxon>Morus</taxon>
    </lineage>
</organism>
<feature type="compositionally biased region" description="Basic and acidic residues" evidence="1">
    <location>
        <begin position="1"/>
        <end position="12"/>
    </location>
</feature>
<name>W9SAN8_9ROSA</name>
<feature type="region of interest" description="Disordered" evidence="1">
    <location>
        <begin position="1"/>
        <end position="42"/>
    </location>
</feature>
<feature type="compositionally biased region" description="Low complexity" evidence="1">
    <location>
        <begin position="13"/>
        <end position="24"/>
    </location>
</feature>
<gene>
    <name evidence="2" type="ORF">L484_010803</name>
</gene>
<dbReference type="AlphaFoldDB" id="W9SAN8"/>
<evidence type="ECO:0000256" key="1">
    <source>
        <dbReference type="SAM" id="MobiDB-lite"/>
    </source>
</evidence>
<proteinExistence type="predicted"/>